<keyword evidence="1" id="KW-0677">Repeat</keyword>
<dbReference type="SMART" id="SM00028">
    <property type="entry name" value="TPR"/>
    <property type="match status" value="2"/>
</dbReference>
<gene>
    <name evidence="4" type="ORF">A3J46_05255</name>
</gene>
<feature type="transmembrane region" description="Helical" evidence="3">
    <location>
        <begin position="317"/>
        <end position="336"/>
    </location>
</feature>
<accession>A0A1F8FEA4</accession>
<protein>
    <submittedName>
        <fullName evidence="4">Uncharacterized protein</fullName>
    </submittedName>
</protein>
<evidence type="ECO:0000256" key="2">
    <source>
        <dbReference type="ARBA" id="ARBA00022803"/>
    </source>
</evidence>
<evidence type="ECO:0000313" key="4">
    <source>
        <dbReference type="EMBL" id="OGN10589.1"/>
    </source>
</evidence>
<feature type="transmembrane region" description="Helical" evidence="3">
    <location>
        <begin position="369"/>
        <end position="387"/>
    </location>
</feature>
<feature type="transmembrane region" description="Helical" evidence="3">
    <location>
        <begin position="118"/>
        <end position="140"/>
    </location>
</feature>
<dbReference type="Proteomes" id="UP000177167">
    <property type="component" value="Unassembled WGS sequence"/>
</dbReference>
<feature type="transmembrane region" description="Helical" evidence="3">
    <location>
        <begin position="342"/>
        <end position="362"/>
    </location>
</feature>
<comment type="caution">
    <text evidence="4">The sequence shown here is derived from an EMBL/GenBank/DDBJ whole genome shotgun (WGS) entry which is preliminary data.</text>
</comment>
<reference evidence="4 5" key="1">
    <citation type="journal article" date="2016" name="Nat. Commun.">
        <title>Thousands of microbial genomes shed light on interconnected biogeochemical processes in an aquifer system.</title>
        <authorList>
            <person name="Anantharaman K."/>
            <person name="Brown C.T."/>
            <person name="Hug L.A."/>
            <person name="Sharon I."/>
            <person name="Castelle C.J."/>
            <person name="Probst A.J."/>
            <person name="Thomas B.C."/>
            <person name="Singh A."/>
            <person name="Wilkins M.J."/>
            <person name="Karaoz U."/>
            <person name="Brodie E.L."/>
            <person name="Williams K.H."/>
            <person name="Hubbard S.S."/>
            <person name="Banfield J.F."/>
        </authorList>
    </citation>
    <scope>NUCLEOTIDE SEQUENCE [LARGE SCALE GENOMIC DNA]</scope>
</reference>
<organism evidence="4 5">
    <name type="scientific">Candidatus Yanofskybacteria bacterium RIFCSPHIGHO2_02_FULL_41_11</name>
    <dbReference type="NCBI Taxonomy" id="1802675"/>
    <lineage>
        <taxon>Bacteria</taxon>
        <taxon>Candidatus Yanofskyibacteriota</taxon>
    </lineage>
</organism>
<dbReference type="InterPro" id="IPR011990">
    <property type="entry name" value="TPR-like_helical_dom_sf"/>
</dbReference>
<feature type="transmembrane region" description="Helical" evidence="3">
    <location>
        <begin position="146"/>
        <end position="161"/>
    </location>
</feature>
<dbReference type="EMBL" id="MGJP01000003">
    <property type="protein sequence ID" value="OGN10589.1"/>
    <property type="molecule type" value="Genomic_DNA"/>
</dbReference>
<feature type="transmembrane region" description="Helical" evidence="3">
    <location>
        <begin position="94"/>
        <end position="111"/>
    </location>
</feature>
<name>A0A1F8FEA4_9BACT</name>
<dbReference type="InterPro" id="IPR052346">
    <property type="entry name" value="O-mannosyl-transferase_TMTC"/>
</dbReference>
<proteinExistence type="predicted"/>
<feature type="transmembrane region" description="Helical" evidence="3">
    <location>
        <begin position="281"/>
        <end position="305"/>
    </location>
</feature>
<dbReference type="PANTHER" id="PTHR44227:SF3">
    <property type="entry name" value="PROTEIN O-MANNOSYL-TRANSFERASE TMTC4"/>
    <property type="match status" value="1"/>
</dbReference>
<evidence type="ECO:0000256" key="3">
    <source>
        <dbReference type="SAM" id="Phobius"/>
    </source>
</evidence>
<dbReference type="Gene3D" id="1.25.40.10">
    <property type="entry name" value="Tetratricopeptide repeat domain"/>
    <property type="match status" value="1"/>
</dbReference>
<keyword evidence="3" id="KW-1133">Transmembrane helix</keyword>
<keyword evidence="2" id="KW-0802">TPR repeat</keyword>
<dbReference type="PANTHER" id="PTHR44227">
    <property type="match status" value="1"/>
</dbReference>
<keyword evidence="3" id="KW-0472">Membrane</keyword>
<evidence type="ECO:0000256" key="1">
    <source>
        <dbReference type="ARBA" id="ARBA00022737"/>
    </source>
</evidence>
<feature type="transmembrane region" description="Helical" evidence="3">
    <location>
        <begin position="12"/>
        <end position="35"/>
    </location>
</feature>
<dbReference type="AlphaFoldDB" id="A0A1F8FEA4"/>
<sequence>MKIWSKHKEPLLVFSFVFILSLFLFGNFLGAGYILDDHSVIENREELREFSAVYKVFLMPWHQNQPEQGNYRPLTLLSYALTLSWSESTATMRFINILIHAANAALIFYLIRLFSSKNLAYFIAIGFSFLPINTGTVLLLVGRSDILGAFFILLSVIFFFKEKQIWSIFCFFLALLAKELSIFLLPAIVLLSVFLKKHKFSKVFKIALYYCLVLVPYLFLRFLALGTQAFKSQSSVDPIIGPLAFVSLKERILSGFVYFYLYLRKTFIPTGLSPDYSFNQIPVPEILSLGLIMGLVLFLGAVLMFFKSKDFKLKAPIILFLVPFGLISNTFFVTTGTFAERWWYFPSIGLLWFVSVLVWKILENKKRPIVHYLSFSIFIIGTFYLFVSFEQAKIWTDERRLFIAASERSPNSAWARANLAAVYFKDKNFDLAKGEVEKSLRISENYPAALNIYAKLMWREERFDEAELAFKRALEYDKNKRNNRDLYRSLAILKLETKNYDNAKNYIEKAKNSTAFGDIEKTIYLDNLLLVYVSNLAQNKPNTLSDQENKITEALIAHIKGF</sequence>
<keyword evidence="3" id="KW-0812">Transmembrane</keyword>
<dbReference type="SUPFAM" id="SSF48452">
    <property type="entry name" value="TPR-like"/>
    <property type="match status" value="1"/>
</dbReference>
<feature type="transmembrane region" description="Helical" evidence="3">
    <location>
        <begin position="168"/>
        <end position="195"/>
    </location>
</feature>
<dbReference type="InterPro" id="IPR019734">
    <property type="entry name" value="TPR_rpt"/>
</dbReference>
<evidence type="ECO:0000313" key="5">
    <source>
        <dbReference type="Proteomes" id="UP000177167"/>
    </source>
</evidence>
<feature type="transmembrane region" description="Helical" evidence="3">
    <location>
        <begin position="239"/>
        <end position="261"/>
    </location>
</feature>
<feature type="transmembrane region" description="Helical" evidence="3">
    <location>
        <begin position="207"/>
        <end position="227"/>
    </location>
</feature>